<evidence type="ECO:0000256" key="12">
    <source>
        <dbReference type="ARBA" id="ARBA00038868"/>
    </source>
</evidence>
<dbReference type="PANTHER" id="PTHR24276">
    <property type="entry name" value="POLYSERASE-RELATED"/>
    <property type="match status" value="1"/>
</dbReference>
<keyword evidence="3 13" id="KW-0645">Protease</keyword>
<evidence type="ECO:0000259" key="15">
    <source>
        <dbReference type="PROSITE" id="PS50240"/>
    </source>
</evidence>
<keyword evidence="5" id="KW-0222">Digestion</keyword>
<evidence type="ECO:0000256" key="3">
    <source>
        <dbReference type="ARBA" id="ARBA00022670"/>
    </source>
</evidence>
<keyword evidence="7 13" id="KW-0720">Serine protease</keyword>
<evidence type="ECO:0000313" key="17">
    <source>
        <dbReference type="Proteomes" id="UP000069940"/>
    </source>
</evidence>
<name>A0ABM1Y4W0_AEDAL</name>
<keyword evidence="9" id="KW-1015">Disulfide bond</keyword>
<evidence type="ECO:0000256" key="7">
    <source>
        <dbReference type="ARBA" id="ARBA00022825"/>
    </source>
</evidence>
<accession>A0ABM1Y4W0</accession>
<comment type="subcellular location">
    <subcellularLocation>
        <location evidence="1">Secreted</location>
    </subcellularLocation>
</comment>
<evidence type="ECO:0000256" key="2">
    <source>
        <dbReference type="ARBA" id="ARBA00022525"/>
    </source>
</evidence>
<dbReference type="Pfam" id="PF00089">
    <property type="entry name" value="Trypsin"/>
    <property type="match status" value="1"/>
</dbReference>
<dbReference type="SMART" id="SM00020">
    <property type="entry name" value="Tryp_SPc"/>
    <property type="match status" value="1"/>
</dbReference>
<feature type="chain" id="PRO_5046020235" description="trypsin" evidence="14">
    <location>
        <begin position="19"/>
        <end position="252"/>
    </location>
</feature>
<keyword evidence="8" id="KW-0865">Zymogen</keyword>
<dbReference type="PROSITE" id="PS00134">
    <property type="entry name" value="TRYPSIN_HIS"/>
    <property type="match status" value="1"/>
</dbReference>
<dbReference type="SUPFAM" id="SSF50494">
    <property type="entry name" value="Trypsin-like serine proteases"/>
    <property type="match status" value="1"/>
</dbReference>
<dbReference type="PANTHER" id="PTHR24276:SF97">
    <property type="entry name" value="GH13245P2-RELATED"/>
    <property type="match status" value="1"/>
</dbReference>
<evidence type="ECO:0000256" key="1">
    <source>
        <dbReference type="ARBA" id="ARBA00004613"/>
    </source>
</evidence>
<dbReference type="Gene3D" id="2.40.10.10">
    <property type="entry name" value="Trypsin-like serine proteases"/>
    <property type="match status" value="1"/>
</dbReference>
<dbReference type="Proteomes" id="UP000069940">
    <property type="component" value="Unassembled WGS sequence"/>
</dbReference>
<evidence type="ECO:0000256" key="4">
    <source>
        <dbReference type="ARBA" id="ARBA00022729"/>
    </source>
</evidence>
<evidence type="ECO:0000313" key="16">
    <source>
        <dbReference type="EnsemblMetazoa" id="AALFPA23_005741.P7370"/>
    </source>
</evidence>
<dbReference type="InterPro" id="IPR050430">
    <property type="entry name" value="Peptidase_S1"/>
</dbReference>
<comment type="similarity">
    <text evidence="10">Belongs to the peptidase S1 family. CLIP subfamily.</text>
</comment>
<dbReference type="PROSITE" id="PS00135">
    <property type="entry name" value="TRYPSIN_SER"/>
    <property type="match status" value="1"/>
</dbReference>
<proteinExistence type="inferred from homology"/>
<keyword evidence="6 13" id="KW-0378">Hydrolase</keyword>
<keyword evidence="2" id="KW-0964">Secreted</keyword>
<keyword evidence="17" id="KW-1185">Reference proteome</keyword>
<comment type="catalytic activity">
    <reaction evidence="11">
        <text>Preferential cleavage: Arg-|-Xaa, Lys-|-Xaa.</text>
        <dbReference type="EC" id="3.4.21.4"/>
    </reaction>
</comment>
<protein>
    <recommendedName>
        <fullName evidence="12">trypsin</fullName>
        <ecNumber evidence="12">3.4.21.4</ecNumber>
    </recommendedName>
</protein>
<dbReference type="InterPro" id="IPR033116">
    <property type="entry name" value="TRYPSIN_SER"/>
</dbReference>
<sequence>MNQVLLVSLCALLGLSNAATLSSGRIVGGFQIDIAEVPHQVSLQRSGYHFCGGSIISPRWVLTAAHCTANRDPTAYTVRAGSSDRTDGGVVVNVISVNPHPEYDGDNYNYDFSLLELAESIGFSRSIEAIALPETDEAVEDGVMCTVSGWGDTKNFLETDRLLRAANVPSYNQEQCAKALEKVVPVTEQMICAGYEAGGKDSCQGDSGGPLVADGKLIGVVSWGKGCALPKLPGVYARVSAAREWIREVAQV</sequence>
<dbReference type="InterPro" id="IPR001254">
    <property type="entry name" value="Trypsin_dom"/>
</dbReference>
<evidence type="ECO:0000256" key="13">
    <source>
        <dbReference type="RuleBase" id="RU363034"/>
    </source>
</evidence>
<keyword evidence="4 14" id="KW-0732">Signal</keyword>
<evidence type="ECO:0000256" key="14">
    <source>
        <dbReference type="SAM" id="SignalP"/>
    </source>
</evidence>
<reference evidence="17" key="1">
    <citation type="journal article" date="2015" name="Proc. Natl. Acad. Sci. U.S.A.">
        <title>Genome sequence of the Asian Tiger mosquito, Aedes albopictus, reveals insights into its biology, genetics, and evolution.</title>
        <authorList>
            <person name="Chen X.G."/>
            <person name="Jiang X."/>
            <person name="Gu J."/>
            <person name="Xu M."/>
            <person name="Wu Y."/>
            <person name="Deng Y."/>
            <person name="Zhang C."/>
            <person name="Bonizzoni M."/>
            <person name="Dermauw W."/>
            <person name="Vontas J."/>
            <person name="Armbruster P."/>
            <person name="Huang X."/>
            <person name="Yang Y."/>
            <person name="Zhang H."/>
            <person name="He W."/>
            <person name="Peng H."/>
            <person name="Liu Y."/>
            <person name="Wu K."/>
            <person name="Chen J."/>
            <person name="Lirakis M."/>
            <person name="Topalis P."/>
            <person name="Van Leeuwen T."/>
            <person name="Hall A.B."/>
            <person name="Jiang X."/>
            <person name="Thorpe C."/>
            <person name="Mueller R.L."/>
            <person name="Sun C."/>
            <person name="Waterhouse R.M."/>
            <person name="Yan G."/>
            <person name="Tu Z.J."/>
            <person name="Fang X."/>
            <person name="James A.A."/>
        </authorList>
    </citation>
    <scope>NUCLEOTIDE SEQUENCE [LARGE SCALE GENOMIC DNA]</scope>
    <source>
        <strain evidence="17">Foshan</strain>
    </source>
</reference>
<evidence type="ECO:0000256" key="6">
    <source>
        <dbReference type="ARBA" id="ARBA00022801"/>
    </source>
</evidence>
<dbReference type="GeneID" id="109411296"/>
<feature type="signal peptide" evidence="14">
    <location>
        <begin position="1"/>
        <end position="18"/>
    </location>
</feature>
<dbReference type="PROSITE" id="PS50240">
    <property type="entry name" value="TRYPSIN_DOM"/>
    <property type="match status" value="1"/>
</dbReference>
<evidence type="ECO:0000256" key="10">
    <source>
        <dbReference type="ARBA" id="ARBA00024195"/>
    </source>
</evidence>
<dbReference type="InterPro" id="IPR009003">
    <property type="entry name" value="Peptidase_S1_PA"/>
</dbReference>
<evidence type="ECO:0000256" key="11">
    <source>
        <dbReference type="ARBA" id="ARBA00036320"/>
    </source>
</evidence>
<dbReference type="PRINTS" id="PR00722">
    <property type="entry name" value="CHYMOTRYPSIN"/>
</dbReference>
<organism evidence="16 17">
    <name type="scientific">Aedes albopictus</name>
    <name type="common">Asian tiger mosquito</name>
    <name type="synonym">Stegomyia albopicta</name>
    <dbReference type="NCBI Taxonomy" id="7160"/>
    <lineage>
        <taxon>Eukaryota</taxon>
        <taxon>Metazoa</taxon>
        <taxon>Ecdysozoa</taxon>
        <taxon>Arthropoda</taxon>
        <taxon>Hexapoda</taxon>
        <taxon>Insecta</taxon>
        <taxon>Pterygota</taxon>
        <taxon>Neoptera</taxon>
        <taxon>Endopterygota</taxon>
        <taxon>Diptera</taxon>
        <taxon>Nematocera</taxon>
        <taxon>Culicoidea</taxon>
        <taxon>Culicidae</taxon>
        <taxon>Culicinae</taxon>
        <taxon>Aedini</taxon>
        <taxon>Aedes</taxon>
        <taxon>Stegomyia</taxon>
    </lineage>
</organism>
<dbReference type="CDD" id="cd00190">
    <property type="entry name" value="Tryp_SPc"/>
    <property type="match status" value="1"/>
</dbReference>
<evidence type="ECO:0000256" key="5">
    <source>
        <dbReference type="ARBA" id="ARBA00022757"/>
    </source>
</evidence>
<dbReference type="InterPro" id="IPR018114">
    <property type="entry name" value="TRYPSIN_HIS"/>
</dbReference>
<dbReference type="InterPro" id="IPR001314">
    <property type="entry name" value="Peptidase_S1A"/>
</dbReference>
<dbReference type="RefSeq" id="XP_019540373.3">
    <property type="nucleotide sequence ID" value="XM_019684828.3"/>
</dbReference>
<feature type="domain" description="Peptidase S1" evidence="15">
    <location>
        <begin position="26"/>
        <end position="251"/>
    </location>
</feature>
<evidence type="ECO:0000256" key="9">
    <source>
        <dbReference type="ARBA" id="ARBA00023157"/>
    </source>
</evidence>
<reference evidence="16" key="2">
    <citation type="submission" date="2025-05" db="UniProtKB">
        <authorList>
            <consortium name="EnsemblMetazoa"/>
        </authorList>
    </citation>
    <scope>IDENTIFICATION</scope>
    <source>
        <strain evidence="16">Foshan</strain>
    </source>
</reference>
<dbReference type="EnsemblMetazoa" id="AALFPA23_005741.R7370">
    <property type="protein sequence ID" value="AALFPA23_005741.P7370"/>
    <property type="gene ID" value="AALFPA23_005741"/>
</dbReference>
<dbReference type="EC" id="3.4.21.4" evidence="12"/>
<dbReference type="InterPro" id="IPR043504">
    <property type="entry name" value="Peptidase_S1_PA_chymotrypsin"/>
</dbReference>
<evidence type="ECO:0000256" key="8">
    <source>
        <dbReference type="ARBA" id="ARBA00023145"/>
    </source>
</evidence>